<feature type="non-terminal residue" evidence="2">
    <location>
        <position position="374"/>
    </location>
</feature>
<organism evidence="2 3">
    <name type="scientific">Prorocentrum cordatum</name>
    <dbReference type="NCBI Taxonomy" id="2364126"/>
    <lineage>
        <taxon>Eukaryota</taxon>
        <taxon>Sar</taxon>
        <taxon>Alveolata</taxon>
        <taxon>Dinophyceae</taxon>
        <taxon>Prorocentrales</taxon>
        <taxon>Prorocentraceae</taxon>
        <taxon>Prorocentrum</taxon>
    </lineage>
</organism>
<accession>A0ABN9X5P7</accession>
<evidence type="ECO:0000313" key="3">
    <source>
        <dbReference type="Proteomes" id="UP001189429"/>
    </source>
</evidence>
<dbReference type="EMBL" id="CAUYUJ010019843">
    <property type="protein sequence ID" value="CAK0894071.1"/>
    <property type="molecule type" value="Genomic_DNA"/>
</dbReference>
<evidence type="ECO:0000313" key="2">
    <source>
        <dbReference type="EMBL" id="CAK0894071.1"/>
    </source>
</evidence>
<evidence type="ECO:0008006" key="4">
    <source>
        <dbReference type="Google" id="ProtNLM"/>
    </source>
</evidence>
<gene>
    <name evidence="2" type="ORF">PCOR1329_LOCUS73221</name>
</gene>
<reference evidence="2" key="1">
    <citation type="submission" date="2023-10" db="EMBL/GenBank/DDBJ databases">
        <authorList>
            <person name="Chen Y."/>
            <person name="Shah S."/>
            <person name="Dougan E. K."/>
            <person name="Thang M."/>
            <person name="Chan C."/>
        </authorList>
    </citation>
    <scope>NUCLEOTIDE SEQUENCE [LARGE SCALE GENOMIC DNA]</scope>
</reference>
<name>A0ABN9X5P7_9DINO</name>
<feature type="region of interest" description="Disordered" evidence="1">
    <location>
        <begin position="229"/>
        <end position="248"/>
    </location>
</feature>
<feature type="compositionally biased region" description="Low complexity" evidence="1">
    <location>
        <begin position="231"/>
        <end position="241"/>
    </location>
</feature>
<dbReference type="Proteomes" id="UP001189429">
    <property type="component" value="Unassembled WGS sequence"/>
</dbReference>
<evidence type="ECO:0000256" key="1">
    <source>
        <dbReference type="SAM" id="MobiDB-lite"/>
    </source>
</evidence>
<keyword evidence="3" id="KW-1185">Reference proteome</keyword>
<sequence>MAGTWSRQLKKDFDFILKYLPRERWPSQTQHDRDVINWARQKPKLVTNAVKAAVKAYIHHARDQAQNAKIQKDIQMIPAVAPTDEFDHRDDTNNQKYVCYACGRVATRQGMALHMGRDHPDHEDPRLWASGTACRCCQAEHHTLPRPIKHLSVAHRCRKSWHAWHLQTLEPLTEQQIAANFNAIAEATNTNKKQGRHPTFSDKPAHPCDVTPLPLLETSPVAPKVFARLESSSSRPPVSSPAGPAERQGAVFITDRPRQAADLQQIMANSGITCISGLDYTLIAIHSDGQSSEPMPEFRRVQRRVQHGEIAAIDAEFPRRTWDRRDTSDVLGNRASRRRTPEAPWGLSEASEIIADEIFAANNVTREVMRALFA</sequence>
<comment type="caution">
    <text evidence="2">The sequence shown here is derived from an EMBL/GenBank/DDBJ whole genome shotgun (WGS) entry which is preliminary data.</text>
</comment>
<proteinExistence type="predicted"/>
<protein>
    <recommendedName>
        <fullName evidence="4">C2H2-type domain-containing protein</fullName>
    </recommendedName>
</protein>